<name>A0AAE0AMD8_9ROSI</name>
<feature type="transmembrane region" description="Helical" evidence="1">
    <location>
        <begin position="12"/>
        <end position="29"/>
    </location>
</feature>
<keyword evidence="1" id="KW-0472">Membrane</keyword>
<comment type="caution">
    <text evidence="3">The sequence shown here is derived from an EMBL/GenBank/DDBJ whole genome shotgun (WGS) entry which is preliminary data.</text>
</comment>
<keyword evidence="4" id="KW-1185">Reference proteome</keyword>
<dbReference type="InterPro" id="IPR025315">
    <property type="entry name" value="DUF4220"/>
</dbReference>
<evidence type="ECO:0000313" key="4">
    <source>
        <dbReference type="Proteomes" id="UP001281410"/>
    </source>
</evidence>
<feature type="transmembrane region" description="Helical" evidence="1">
    <location>
        <begin position="35"/>
        <end position="55"/>
    </location>
</feature>
<organism evidence="3 4">
    <name type="scientific">Dipteronia sinensis</name>
    <dbReference type="NCBI Taxonomy" id="43782"/>
    <lineage>
        <taxon>Eukaryota</taxon>
        <taxon>Viridiplantae</taxon>
        <taxon>Streptophyta</taxon>
        <taxon>Embryophyta</taxon>
        <taxon>Tracheophyta</taxon>
        <taxon>Spermatophyta</taxon>
        <taxon>Magnoliopsida</taxon>
        <taxon>eudicotyledons</taxon>
        <taxon>Gunneridae</taxon>
        <taxon>Pentapetalae</taxon>
        <taxon>rosids</taxon>
        <taxon>malvids</taxon>
        <taxon>Sapindales</taxon>
        <taxon>Sapindaceae</taxon>
        <taxon>Hippocastanoideae</taxon>
        <taxon>Acereae</taxon>
        <taxon>Dipteronia</taxon>
    </lineage>
</organism>
<evidence type="ECO:0000256" key="1">
    <source>
        <dbReference type="SAM" id="Phobius"/>
    </source>
</evidence>
<dbReference type="Pfam" id="PF13968">
    <property type="entry name" value="DUF4220"/>
    <property type="match status" value="1"/>
</dbReference>
<feature type="domain" description="DUF4220" evidence="2">
    <location>
        <begin position="6"/>
        <end position="63"/>
    </location>
</feature>
<reference evidence="3" key="1">
    <citation type="journal article" date="2023" name="Plant J.">
        <title>Genome sequences and population genomics provide insights into the demographic history, inbreeding, and mutation load of two 'living fossil' tree species of Dipteronia.</title>
        <authorList>
            <person name="Feng Y."/>
            <person name="Comes H.P."/>
            <person name="Chen J."/>
            <person name="Zhu S."/>
            <person name="Lu R."/>
            <person name="Zhang X."/>
            <person name="Li P."/>
            <person name="Qiu J."/>
            <person name="Olsen K.M."/>
            <person name="Qiu Y."/>
        </authorList>
    </citation>
    <scope>NUCLEOTIDE SEQUENCE</scope>
    <source>
        <strain evidence="3">NBL</strain>
    </source>
</reference>
<keyword evidence="1" id="KW-0812">Transmembrane</keyword>
<gene>
    <name evidence="3" type="ORF">Dsin_014370</name>
</gene>
<proteinExistence type="predicted"/>
<keyword evidence="1" id="KW-1133">Transmembrane helix</keyword>
<sequence length="142" mass="16785">MSSKYSFKVIEILLGLMYDLLYTKAPLIYTRGGVILRLITFFLTYSVMVLFPVLIDKHKYSRQLSTSRWSNDMSNDGPWMSFKLVNRRIEMGKYWHCEVSEDLRDLIFMYVKQKAEDAETSRGTSQWRPFFAELPSQRSTVQ</sequence>
<evidence type="ECO:0000313" key="3">
    <source>
        <dbReference type="EMBL" id="KAK3220400.1"/>
    </source>
</evidence>
<accession>A0AAE0AMD8</accession>
<protein>
    <recommendedName>
        <fullName evidence="2">DUF4220 domain-containing protein</fullName>
    </recommendedName>
</protein>
<evidence type="ECO:0000259" key="2">
    <source>
        <dbReference type="Pfam" id="PF13968"/>
    </source>
</evidence>
<dbReference type="EMBL" id="JANJYJ010000004">
    <property type="protein sequence ID" value="KAK3220400.1"/>
    <property type="molecule type" value="Genomic_DNA"/>
</dbReference>
<dbReference type="AlphaFoldDB" id="A0AAE0AMD8"/>
<dbReference type="Proteomes" id="UP001281410">
    <property type="component" value="Unassembled WGS sequence"/>
</dbReference>